<organism evidence="1 2">
    <name type="scientific">Streptacidiphilus monticola</name>
    <dbReference type="NCBI Taxonomy" id="2161674"/>
    <lineage>
        <taxon>Bacteria</taxon>
        <taxon>Bacillati</taxon>
        <taxon>Actinomycetota</taxon>
        <taxon>Actinomycetes</taxon>
        <taxon>Kitasatosporales</taxon>
        <taxon>Streptomycetaceae</taxon>
        <taxon>Streptacidiphilus</taxon>
    </lineage>
</organism>
<keyword evidence="2" id="KW-1185">Reference proteome</keyword>
<reference evidence="2" key="1">
    <citation type="journal article" date="2019" name="Int. J. Syst. Evol. Microbiol.">
        <title>The Global Catalogue of Microorganisms (GCM) 10K type strain sequencing project: providing services to taxonomists for standard genome sequencing and annotation.</title>
        <authorList>
            <consortium name="The Broad Institute Genomics Platform"/>
            <consortium name="The Broad Institute Genome Sequencing Center for Infectious Disease"/>
            <person name="Wu L."/>
            <person name="Ma J."/>
        </authorList>
    </citation>
    <scope>NUCLEOTIDE SEQUENCE [LARGE SCALE GENOMIC DNA]</scope>
    <source>
        <strain evidence="2">JCM 4816</strain>
    </source>
</reference>
<dbReference type="Pfam" id="PF05331">
    <property type="entry name" value="DUF742"/>
    <property type="match status" value="1"/>
</dbReference>
<dbReference type="EMBL" id="JBHSQJ010000075">
    <property type="protein sequence ID" value="MFC5909263.1"/>
    <property type="molecule type" value="Genomic_DNA"/>
</dbReference>
<dbReference type="PANTHER" id="PTHR36221:SF1">
    <property type="entry name" value="DUF742 DOMAIN-CONTAINING PROTEIN"/>
    <property type="match status" value="1"/>
</dbReference>
<gene>
    <name evidence="1" type="ORF">ACFP3V_18820</name>
</gene>
<dbReference type="InterPro" id="IPR007995">
    <property type="entry name" value="DUF742"/>
</dbReference>
<protein>
    <submittedName>
        <fullName evidence="1">DUF742 domain-containing protein</fullName>
    </submittedName>
</protein>
<dbReference type="PANTHER" id="PTHR36221">
    <property type="entry name" value="DUF742 DOMAIN-CONTAINING PROTEIN"/>
    <property type="match status" value="1"/>
</dbReference>
<dbReference type="Proteomes" id="UP001596174">
    <property type="component" value="Unassembled WGS sequence"/>
</dbReference>
<sequence length="125" mass="13650">MTADARKPGQEPPEAAEDALFVRPFIMTGGRARPVHDGLRLETQVLAAPGAQYAPLEFERRRIVTLCQSPRSVAEVAAGVGVPLGVAKVLVADLLADELLLTRAHQPQELPLELMERIRDHVRSL</sequence>
<evidence type="ECO:0000313" key="2">
    <source>
        <dbReference type="Proteomes" id="UP001596174"/>
    </source>
</evidence>
<name>A0ABW1G5E9_9ACTN</name>
<accession>A0ABW1G5E9</accession>
<proteinExistence type="predicted"/>
<evidence type="ECO:0000313" key="1">
    <source>
        <dbReference type="EMBL" id="MFC5909263.1"/>
    </source>
</evidence>
<comment type="caution">
    <text evidence="1">The sequence shown here is derived from an EMBL/GenBank/DDBJ whole genome shotgun (WGS) entry which is preliminary data.</text>
</comment>
<dbReference type="RefSeq" id="WP_380584895.1">
    <property type="nucleotide sequence ID" value="NZ_JBHSQJ010000075.1"/>
</dbReference>